<dbReference type="Gene3D" id="1.10.1200.10">
    <property type="entry name" value="ACP-like"/>
    <property type="match status" value="1"/>
</dbReference>
<dbReference type="KEGG" id="hadh:FRZ61_29370"/>
<dbReference type="NCBIfam" id="NF006617">
    <property type="entry name" value="PRK09184.1"/>
    <property type="match status" value="1"/>
</dbReference>
<evidence type="ECO:0000256" key="1">
    <source>
        <dbReference type="ARBA" id="ARBA00022450"/>
    </source>
</evidence>
<dbReference type="Proteomes" id="UP000325797">
    <property type="component" value="Chromosome"/>
</dbReference>
<gene>
    <name evidence="4" type="ORF">FRZ61_29370</name>
</gene>
<keyword evidence="5" id="KW-1185">Reference proteome</keyword>
<dbReference type="SUPFAM" id="SSF47336">
    <property type="entry name" value="ACP-like"/>
    <property type="match status" value="1"/>
</dbReference>
<evidence type="ECO:0000256" key="2">
    <source>
        <dbReference type="ARBA" id="ARBA00022553"/>
    </source>
</evidence>
<evidence type="ECO:0000259" key="3">
    <source>
        <dbReference type="PROSITE" id="PS50075"/>
    </source>
</evidence>
<protein>
    <submittedName>
        <fullName evidence="4">Acyl carrier protein</fullName>
    </submittedName>
</protein>
<dbReference type="EMBL" id="CP042582">
    <property type="protein sequence ID" value="QEX23002.1"/>
    <property type="molecule type" value="Genomic_DNA"/>
</dbReference>
<reference evidence="4 5" key="1">
    <citation type="submission" date="2019-08" db="EMBL/GenBank/DDBJ databases">
        <title>Hyperibacter terrae gen. nov., sp. nov. and Hyperibacter viscosus sp. nov., two new members in the family Rhodospirillaceae isolated from the rhizosphere of Hypericum perforatum.</title>
        <authorList>
            <person name="Noviana Z."/>
        </authorList>
    </citation>
    <scope>NUCLEOTIDE SEQUENCE [LARGE SCALE GENOMIC DNA]</scope>
    <source>
        <strain evidence="4 5">R5959</strain>
    </source>
</reference>
<name>A0A5J6MYY2_9PROT</name>
<dbReference type="InterPro" id="IPR036736">
    <property type="entry name" value="ACP-like_sf"/>
</dbReference>
<evidence type="ECO:0000313" key="4">
    <source>
        <dbReference type="EMBL" id="QEX23002.1"/>
    </source>
</evidence>
<dbReference type="InterPro" id="IPR006162">
    <property type="entry name" value="Ppantetheine_attach_site"/>
</dbReference>
<proteinExistence type="predicted"/>
<dbReference type="PROSITE" id="PS00012">
    <property type="entry name" value="PHOSPHOPANTETHEINE"/>
    <property type="match status" value="1"/>
</dbReference>
<organism evidence="4 5">
    <name type="scientific">Hypericibacter adhaerens</name>
    <dbReference type="NCBI Taxonomy" id="2602016"/>
    <lineage>
        <taxon>Bacteria</taxon>
        <taxon>Pseudomonadati</taxon>
        <taxon>Pseudomonadota</taxon>
        <taxon>Alphaproteobacteria</taxon>
        <taxon>Rhodospirillales</taxon>
        <taxon>Dongiaceae</taxon>
        <taxon>Hypericibacter</taxon>
    </lineage>
</organism>
<dbReference type="Pfam" id="PF00550">
    <property type="entry name" value="PP-binding"/>
    <property type="match status" value="1"/>
</dbReference>
<keyword evidence="2" id="KW-0597">Phosphoprotein</keyword>
<feature type="domain" description="Carrier" evidence="3">
    <location>
        <begin position="2"/>
        <end position="84"/>
    </location>
</feature>
<keyword evidence="1" id="KW-0596">Phosphopantetheine</keyword>
<dbReference type="RefSeq" id="WP_151118435.1">
    <property type="nucleotide sequence ID" value="NZ_CP042582.1"/>
</dbReference>
<dbReference type="OrthoDB" id="9803943at2"/>
<dbReference type="PROSITE" id="PS50075">
    <property type="entry name" value="CARRIER"/>
    <property type="match status" value="1"/>
</dbReference>
<sequence length="86" mass="9461">MSDTELAVKKLIIEALKLEDITPAEIDSDEPLFGSGLGLDSIDALELGVAIRRQYGIRFETVNDEVKAHFANVRSLARFIESQRGG</sequence>
<dbReference type="InterPro" id="IPR009081">
    <property type="entry name" value="PP-bd_ACP"/>
</dbReference>
<evidence type="ECO:0000313" key="5">
    <source>
        <dbReference type="Proteomes" id="UP000325797"/>
    </source>
</evidence>
<accession>A0A5J6MYY2</accession>
<dbReference type="AlphaFoldDB" id="A0A5J6MYY2"/>